<organism evidence="1 2">
    <name type="scientific">Candidatus Clostridium eludens</name>
    <dbReference type="NCBI Taxonomy" id="3381663"/>
    <lineage>
        <taxon>Bacteria</taxon>
        <taxon>Bacillati</taxon>
        <taxon>Bacillota</taxon>
        <taxon>Clostridia</taxon>
        <taxon>Eubacteriales</taxon>
        <taxon>Clostridiaceae</taxon>
        <taxon>Clostridium</taxon>
    </lineage>
</organism>
<name>A0ABW8SFM7_9CLOT</name>
<dbReference type="Proteomes" id="UP001623660">
    <property type="component" value="Unassembled WGS sequence"/>
</dbReference>
<proteinExistence type="predicted"/>
<dbReference type="EMBL" id="JBJHZX010000004">
    <property type="protein sequence ID" value="MFL0194785.1"/>
    <property type="molecule type" value="Genomic_DNA"/>
</dbReference>
<dbReference type="SUPFAM" id="SSF109604">
    <property type="entry name" value="HD-domain/PDEase-like"/>
    <property type="match status" value="1"/>
</dbReference>
<dbReference type="RefSeq" id="WP_406790907.1">
    <property type="nucleotide sequence ID" value="NZ_JBJHZX010000004.1"/>
</dbReference>
<evidence type="ECO:0000313" key="2">
    <source>
        <dbReference type="Proteomes" id="UP001623660"/>
    </source>
</evidence>
<comment type="caution">
    <text evidence="1">The sequence shown here is derived from an EMBL/GenBank/DDBJ whole genome shotgun (WGS) entry which is preliminary data.</text>
</comment>
<gene>
    <name evidence="1" type="ORF">ACJDU8_04240</name>
</gene>
<protein>
    <submittedName>
        <fullName evidence="1">HD family phosphohydrolase</fullName>
    </submittedName>
</protein>
<keyword evidence="2" id="KW-1185">Reference proteome</keyword>
<evidence type="ECO:0000313" key="1">
    <source>
        <dbReference type="EMBL" id="MFL0194785.1"/>
    </source>
</evidence>
<sequence>MIDLIKSIWKLKEDPDNYDEYKHCINDLIQNEAVLSMGNFIQHSNISCLRHSIYVSYMSYLVCKKLGLDYSSAARGGLLHDFFLYDWHIKRYDSGLHGFTHPYTALGNANKLFHLNDVEKDIIVKHMWPLTIKLPKYKESFVVTLADKYCASMEIIKFDSKTNMYRLIGEIL</sequence>
<dbReference type="Gene3D" id="1.10.3210.10">
    <property type="entry name" value="Hypothetical protein af1432"/>
    <property type="match status" value="1"/>
</dbReference>
<accession>A0ABW8SFM7</accession>
<reference evidence="1 2" key="1">
    <citation type="submission" date="2024-11" db="EMBL/GenBank/DDBJ databases">
        <authorList>
            <person name="Heng Y.C."/>
            <person name="Lim A.C.H."/>
            <person name="Lee J.K.Y."/>
            <person name="Kittelmann S."/>
        </authorList>
    </citation>
    <scope>NUCLEOTIDE SEQUENCE [LARGE SCALE GENOMIC DNA]</scope>
    <source>
        <strain evidence="1 2">WILCCON 0269</strain>
    </source>
</reference>